<evidence type="ECO:0000256" key="7">
    <source>
        <dbReference type="ARBA" id="ARBA00033987"/>
    </source>
</evidence>
<dbReference type="PROSITE" id="PS51977">
    <property type="entry name" value="WGR"/>
    <property type="match status" value="1"/>
</dbReference>
<accession>A0ABM4DKJ3</accession>
<evidence type="ECO:0000256" key="8">
    <source>
        <dbReference type="RuleBase" id="RU362114"/>
    </source>
</evidence>
<feature type="domain" description="PARP catalytic" evidence="11">
    <location>
        <begin position="502"/>
        <end position="724"/>
    </location>
</feature>
<dbReference type="SUPFAM" id="SSF47587">
    <property type="entry name" value="Domain of poly(ADP-ribose) polymerase"/>
    <property type="match status" value="1"/>
</dbReference>
<dbReference type="Pfam" id="PF02825">
    <property type="entry name" value="WWE"/>
    <property type="match status" value="1"/>
</dbReference>
<keyword evidence="6" id="KW-0539">Nucleus</keyword>
<evidence type="ECO:0000256" key="3">
    <source>
        <dbReference type="ARBA" id="ARBA00022679"/>
    </source>
</evidence>
<keyword evidence="5 8" id="KW-0520">NAD</keyword>
<dbReference type="PANTHER" id="PTHR10459:SF60">
    <property type="entry name" value="POLY [ADP-RIBOSE] POLYMERASE 2"/>
    <property type="match status" value="1"/>
</dbReference>
<organism evidence="14 15">
    <name type="scientific">Hydra vulgaris</name>
    <name type="common">Hydra</name>
    <name type="synonym">Hydra attenuata</name>
    <dbReference type="NCBI Taxonomy" id="6087"/>
    <lineage>
        <taxon>Eukaryota</taxon>
        <taxon>Metazoa</taxon>
        <taxon>Cnidaria</taxon>
        <taxon>Hydrozoa</taxon>
        <taxon>Hydroidolina</taxon>
        <taxon>Anthoathecata</taxon>
        <taxon>Aplanulata</taxon>
        <taxon>Hydridae</taxon>
        <taxon>Hydra</taxon>
    </lineage>
</organism>
<dbReference type="PROSITE" id="PS51059">
    <property type="entry name" value="PARP_CATALYTIC"/>
    <property type="match status" value="1"/>
</dbReference>
<dbReference type="GeneID" id="100205425"/>
<dbReference type="PANTHER" id="PTHR10459">
    <property type="entry name" value="DNA LIGASE"/>
    <property type="match status" value="1"/>
</dbReference>
<dbReference type="InterPro" id="IPR004102">
    <property type="entry name" value="Poly(ADP-ribose)pol_reg_dom"/>
</dbReference>
<comment type="subcellular location">
    <subcellularLocation>
        <location evidence="1">Nucleus</location>
    </subcellularLocation>
</comment>
<dbReference type="InterPro" id="IPR050800">
    <property type="entry name" value="ARTD/PARP"/>
</dbReference>
<dbReference type="InterPro" id="IPR037197">
    <property type="entry name" value="WWE_dom_sf"/>
</dbReference>
<protein>
    <recommendedName>
        <fullName evidence="8">Poly [ADP-ribose] polymerase</fullName>
        <shortName evidence="8">PARP</shortName>
        <ecNumber evidence="8">2.4.2.-</ecNumber>
    </recommendedName>
</protein>
<evidence type="ECO:0000259" key="10">
    <source>
        <dbReference type="PROSITE" id="PS50918"/>
    </source>
</evidence>
<proteinExistence type="predicted"/>
<dbReference type="Gene3D" id="1.20.142.10">
    <property type="entry name" value="Poly(ADP-ribose) polymerase, regulatory domain"/>
    <property type="match status" value="1"/>
</dbReference>
<evidence type="ECO:0000256" key="2">
    <source>
        <dbReference type="ARBA" id="ARBA00022676"/>
    </source>
</evidence>
<reference evidence="15" key="1">
    <citation type="submission" date="2025-08" db="UniProtKB">
        <authorList>
            <consortium name="RefSeq"/>
        </authorList>
    </citation>
    <scope>IDENTIFICATION</scope>
</reference>
<keyword evidence="2 8" id="KW-0328">Glycosyltransferase</keyword>
<evidence type="ECO:0000313" key="14">
    <source>
        <dbReference type="Proteomes" id="UP001652625"/>
    </source>
</evidence>
<dbReference type="PROSITE" id="PS50918">
    <property type="entry name" value="WWE"/>
    <property type="match status" value="1"/>
</dbReference>
<dbReference type="SUPFAM" id="SSF117839">
    <property type="entry name" value="WWE domain"/>
    <property type="match status" value="2"/>
</dbReference>
<dbReference type="Proteomes" id="UP001652625">
    <property type="component" value="Chromosome 15"/>
</dbReference>
<gene>
    <name evidence="15" type="primary">LOC100205425</name>
</gene>
<name>A0ABM4DKJ3_HYDVU</name>
<evidence type="ECO:0000256" key="6">
    <source>
        <dbReference type="ARBA" id="ARBA00023242"/>
    </source>
</evidence>
<keyword evidence="14" id="KW-1185">Reference proteome</keyword>
<keyword evidence="4" id="KW-0548">Nucleotidyltransferase</keyword>
<dbReference type="Gene3D" id="3.30.720.50">
    <property type="match status" value="1"/>
</dbReference>
<dbReference type="InterPro" id="IPR012317">
    <property type="entry name" value="Poly(ADP-ribose)pol_cat_dom"/>
</dbReference>
<dbReference type="InterPro" id="IPR004170">
    <property type="entry name" value="WWE_dom"/>
</dbReference>
<dbReference type="InterPro" id="IPR036616">
    <property type="entry name" value="Poly(ADP-ribose)pol_reg_dom_sf"/>
</dbReference>
<keyword evidence="3 8" id="KW-0808">Transferase</keyword>
<evidence type="ECO:0000259" key="12">
    <source>
        <dbReference type="PROSITE" id="PS51060"/>
    </source>
</evidence>
<evidence type="ECO:0000256" key="5">
    <source>
        <dbReference type="ARBA" id="ARBA00023027"/>
    </source>
</evidence>
<evidence type="ECO:0000313" key="15">
    <source>
        <dbReference type="RefSeq" id="XP_065675045.1"/>
    </source>
</evidence>
<dbReference type="SMART" id="SM00773">
    <property type="entry name" value="WGR"/>
    <property type="match status" value="1"/>
</dbReference>
<feature type="domain" description="WGR" evidence="13">
    <location>
        <begin position="252"/>
        <end position="349"/>
    </location>
</feature>
<evidence type="ECO:0000256" key="1">
    <source>
        <dbReference type="ARBA" id="ARBA00004123"/>
    </source>
</evidence>
<dbReference type="CDD" id="cd01437">
    <property type="entry name" value="parp_like"/>
    <property type="match status" value="1"/>
</dbReference>
<dbReference type="Pfam" id="PF00644">
    <property type="entry name" value="PARP"/>
    <property type="match status" value="1"/>
</dbReference>
<dbReference type="EC" id="2.4.2.-" evidence="8"/>
<dbReference type="InterPro" id="IPR036930">
    <property type="entry name" value="WGR_dom_sf"/>
</dbReference>
<dbReference type="InterPro" id="IPR008893">
    <property type="entry name" value="WGR_domain"/>
</dbReference>
<dbReference type="Gene3D" id="3.90.228.10">
    <property type="match status" value="1"/>
</dbReference>
<dbReference type="Pfam" id="PF05406">
    <property type="entry name" value="WGR"/>
    <property type="match status" value="1"/>
</dbReference>
<dbReference type="SUPFAM" id="SSF56399">
    <property type="entry name" value="ADP-ribosylation"/>
    <property type="match status" value="1"/>
</dbReference>
<evidence type="ECO:0000256" key="9">
    <source>
        <dbReference type="SAM" id="MobiDB-lite"/>
    </source>
</evidence>
<dbReference type="InterPro" id="IPR018123">
    <property type="entry name" value="WWE-dom_subgr"/>
</dbReference>
<evidence type="ECO:0000256" key="4">
    <source>
        <dbReference type="ARBA" id="ARBA00022695"/>
    </source>
</evidence>
<comment type="catalytic activity">
    <reaction evidence="7">
        <text>NAD(+) + (ADP-D-ribosyl)n-acceptor = nicotinamide + (ADP-D-ribosyl)n+1-acceptor + H(+).</text>
        <dbReference type="EC" id="2.4.2.30"/>
    </reaction>
</comment>
<feature type="region of interest" description="Disordered" evidence="9">
    <location>
        <begin position="1"/>
        <end position="21"/>
    </location>
</feature>
<feature type="domain" description="PARP alpha-helical" evidence="12">
    <location>
        <begin position="377"/>
        <end position="494"/>
    </location>
</feature>
<feature type="domain" description="WWE" evidence="10">
    <location>
        <begin position="40"/>
        <end position="118"/>
    </location>
</feature>
<sequence length="724" mass="83195">MSGRTRKRAKEEDASTNSKRIKEEEITTLSKDIKQELDTKLLKQIKKEDDNKDSYWEWEDDGHKWTKFDDSLNNDIADAFKNGVQKTKLLITDKKFEIIFDRMVQRNLTTCWERRIRANKDGEDGGLSGKYCYVNASGECTLYNDCIQRLIFAAQCYNMEQVIFVYKNQKFTINLKKMEQVNNKTKEFLKIFVNQQSVPLSDVCKKSDIKENLSEDKSQSKVKKSQAISNELKSVSFKGKCPVDSVCPLVETYHVYFEGENIYDAMLNQTNLKNNNNKFFLLQILKSNTGNSFAVWFRWGRVGLSGQKNLIKCGTDLEEAKQLFCKKFLDKTKNEFADRETFVKVPGKYDLLKMDYTANVKDQLDAPQTDIKKSIPESTLHKKLQSLIELICDVKTMEDAMIEMKYDTKKAPLGKLTKEQIKAGYKALQKIDHCITNKITDDRLILACDAFYTRIPHSFGMQRPPVIKTKLELKLKIQLLEALGDIEIALKVINEKPNCLLNPIDQHYNALQCKLEPLCHSSNEFQMITKYTQNTHAKTHNQYKMEVTDVFVCNDEKQNTNFIDIGNRMLLWHGSRLTNWVGILSQGLRIAPPEAPVTGYMFGKGVYFADVSSKSANYCYPTRTKNVGFVLLCEVSLGKTRELLDADYNADKLPDGYHSTKGLGKVACSEKDHITLPDGLIVPVGVLSEVKNMKNSTLNYNEYVVYDTRQIKSRYLVQLKFIFD</sequence>
<evidence type="ECO:0000259" key="11">
    <source>
        <dbReference type="PROSITE" id="PS51059"/>
    </source>
</evidence>
<dbReference type="Pfam" id="PF02877">
    <property type="entry name" value="PARP_reg"/>
    <property type="match status" value="1"/>
</dbReference>
<evidence type="ECO:0000259" key="13">
    <source>
        <dbReference type="PROSITE" id="PS51977"/>
    </source>
</evidence>
<dbReference type="RefSeq" id="XP_065675045.1">
    <property type="nucleotide sequence ID" value="XM_065818973.1"/>
</dbReference>
<dbReference type="SUPFAM" id="SSF142921">
    <property type="entry name" value="WGR domain-like"/>
    <property type="match status" value="1"/>
</dbReference>
<dbReference type="SMART" id="SM00678">
    <property type="entry name" value="WWE"/>
    <property type="match status" value="1"/>
</dbReference>
<dbReference type="PROSITE" id="PS51060">
    <property type="entry name" value="PARP_ALPHA_HD"/>
    <property type="match status" value="1"/>
</dbReference>